<keyword evidence="1" id="KW-0732">Signal</keyword>
<evidence type="ECO:0000313" key="3">
    <source>
        <dbReference type="EMBL" id="MBF8739359.1"/>
    </source>
</evidence>
<feature type="signal peptide" evidence="1">
    <location>
        <begin position="1"/>
        <end position="26"/>
    </location>
</feature>
<dbReference type="Proteomes" id="UP000639504">
    <property type="component" value="Unassembled WGS sequence"/>
</dbReference>
<proteinExistence type="predicted"/>
<gene>
    <name evidence="3" type="ORF">IR015_28560</name>
</gene>
<dbReference type="Pfam" id="PF12571">
    <property type="entry name" value="Phage_tail_fib"/>
    <property type="match status" value="1"/>
</dbReference>
<dbReference type="EMBL" id="JADLKB010000082">
    <property type="protein sequence ID" value="MBF8739359.1"/>
    <property type="molecule type" value="Genomic_DNA"/>
</dbReference>
<reference evidence="3" key="1">
    <citation type="submission" date="2020-10" db="EMBL/GenBank/DDBJ databases">
        <title>Genome sequences of Pseudomonas isolates.</title>
        <authorList>
            <person name="Wessels L."/>
            <person name="Reich F."/>
            <person name="Hammerl J."/>
        </authorList>
    </citation>
    <scope>NUCLEOTIDE SEQUENCE</scope>
    <source>
        <strain evidence="3">20-MO00640-0</strain>
    </source>
</reference>
<evidence type="ECO:0000259" key="2">
    <source>
        <dbReference type="Pfam" id="PF12571"/>
    </source>
</evidence>
<evidence type="ECO:0000256" key="1">
    <source>
        <dbReference type="SAM" id="SignalP"/>
    </source>
</evidence>
<dbReference type="InterPro" id="IPR022225">
    <property type="entry name" value="Phage_tail_fibre_N"/>
</dbReference>
<evidence type="ECO:0000313" key="4">
    <source>
        <dbReference type="Proteomes" id="UP000639504"/>
    </source>
</evidence>
<comment type="caution">
    <text evidence="3">The sequence shown here is derived from an EMBL/GenBank/DDBJ whole genome shotgun (WGS) entry which is preliminary data.</text>
</comment>
<organism evidence="3 4">
    <name type="scientific">Pseudomonas putida</name>
    <name type="common">Arthrobacter siderocapsulatus</name>
    <dbReference type="NCBI Taxonomy" id="303"/>
    <lineage>
        <taxon>Bacteria</taxon>
        <taxon>Pseudomonadati</taxon>
        <taxon>Pseudomonadota</taxon>
        <taxon>Gammaproteobacteria</taxon>
        <taxon>Pseudomonadales</taxon>
        <taxon>Pseudomonadaceae</taxon>
        <taxon>Pseudomonas</taxon>
    </lineage>
</organism>
<sequence>MSTPLQPVITKAGLAAIFSASNAGFAAEITHIVVGTGYYTPSNEQKTLRNQVAKYPIAGGEKLTSTLLHLTAVADGAAAFWVREIGFLLSDGTLLAVWSHPTEALAYKPAGDQLLLAYDLSLAALPANSVTINTTAAGLNLTLAEPLAAMASALMGEQLRNVLQQDQISELMQVQRIMLARLGHLQTRIEQAEQTHAADHDGLLSMGIAATDSIISTQTQLTKHLYGA</sequence>
<accession>A0AAW4C5U4</accession>
<protein>
    <submittedName>
        <fullName evidence="3">Phage tail protein</fullName>
    </submittedName>
</protein>
<dbReference type="AlphaFoldDB" id="A0AAW4C5U4"/>
<feature type="chain" id="PRO_5043688795" evidence="1">
    <location>
        <begin position="27"/>
        <end position="228"/>
    </location>
</feature>
<feature type="domain" description="Phage tail fibre protein N-terminal" evidence="2">
    <location>
        <begin position="1"/>
        <end position="109"/>
    </location>
</feature>
<name>A0AAW4C5U4_PSEPU</name>
<dbReference type="RefSeq" id="WP_196183864.1">
    <property type="nucleotide sequence ID" value="NZ_JADLJW010000092.1"/>
</dbReference>